<dbReference type="Pfam" id="PF09331">
    <property type="entry name" value="DUF1985"/>
    <property type="match status" value="1"/>
</dbReference>
<keyword evidence="1" id="KW-0175">Coiled coil</keyword>
<feature type="coiled-coil region" evidence="1">
    <location>
        <begin position="690"/>
        <end position="789"/>
    </location>
</feature>
<dbReference type="PANTHER" id="PTHR48449">
    <property type="entry name" value="DUF1985 DOMAIN-CONTAINING PROTEIN"/>
    <property type="match status" value="1"/>
</dbReference>
<dbReference type="EMBL" id="JAAMPC010000014">
    <property type="protein sequence ID" value="KAG2265916.1"/>
    <property type="molecule type" value="Genomic_DNA"/>
</dbReference>
<feature type="region of interest" description="Disordered" evidence="2">
    <location>
        <begin position="505"/>
        <end position="526"/>
    </location>
</feature>
<feature type="region of interest" description="Disordered" evidence="2">
    <location>
        <begin position="625"/>
        <end position="644"/>
    </location>
</feature>
<evidence type="ECO:0000256" key="1">
    <source>
        <dbReference type="SAM" id="Coils"/>
    </source>
</evidence>
<evidence type="ECO:0000256" key="2">
    <source>
        <dbReference type="SAM" id="MobiDB-lite"/>
    </source>
</evidence>
<dbReference type="AlphaFoldDB" id="A0A8X7Q903"/>
<feature type="compositionally biased region" description="Low complexity" evidence="2">
    <location>
        <begin position="44"/>
        <end position="53"/>
    </location>
</feature>
<feature type="compositionally biased region" description="Polar residues" evidence="2">
    <location>
        <begin position="606"/>
        <end position="615"/>
    </location>
</feature>
<organism evidence="4 5">
    <name type="scientific">Brassica carinata</name>
    <name type="common">Ethiopian mustard</name>
    <name type="synonym">Abyssinian cabbage</name>
    <dbReference type="NCBI Taxonomy" id="52824"/>
    <lineage>
        <taxon>Eukaryota</taxon>
        <taxon>Viridiplantae</taxon>
        <taxon>Streptophyta</taxon>
        <taxon>Embryophyta</taxon>
        <taxon>Tracheophyta</taxon>
        <taxon>Spermatophyta</taxon>
        <taxon>Magnoliopsida</taxon>
        <taxon>eudicotyledons</taxon>
        <taxon>Gunneridae</taxon>
        <taxon>Pentapetalae</taxon>
        <taxon>rosids</taxon>
        <taxon>malvids</taxon>
        <taxon>Brassicales</taxon>
        <taxon>Brassicaceae</taxon>
        <taxon>Brassiceae</taxon>
        <taxon>Brassica</taxon>
    </lineage>
</organism>
<feature type="region of interest" description="Disordered" evidence="2">
    <location>
        <begin position="436"/>
        <end position="465"/>
    </location>
</feature>
<name>A0A8X7Q903_BRACI</name>
<evidence type="ECO:0000313" key="5">
    <source>
        <dbReference type="Proteomes" id="UP000886595"/>
    </source>
</evidence>
<evidence type="ECO:0000313" key="4">
    <source>
        <dbReference type="EMBL" id="KAG2265916.1"/>
    </source>
</evidence>
<protein>
    <recommendedName>
        <fullName evidence="3">DUF1985 domain-containing protein</fullName>
    </recommendedName>
</protein>
<feature type="region of interest" description="Disordered" evidence="2">
    <location>
        <begin position="654"/>
        <end position="677"/>
    </location>
</feature>
<dbReference type="Proteomes" id="UP000886595">
    <property type="component" value="Unassembled WGS sequence"/>
</dbReference>
<dbReference type="PANTHER" id="PTHR48449:SF1">
    <property type="entry name" value="DUF1985 DOMAIN-CONTAINING PROTEIN"/>
    <property type="match status" value="1"/>
</dbReference>
<sequence>MVSQSNAAGSSGRRCRPNTPKAKPVSRSKKTKRYPVSDSDDDTTPSSMDSTAPTSPPVDAVDVGTSTKFPRRLFAPRFFSTQLRLNIYSKANVIASVASALKGSSAMDWLLCSQFSKLFRLPVARCPNSTKLIGSLLCRQLITIQKYELWFTFGHHPLLFSVDEFKEITGLNCGVNEPGSMWKQLFDTTVGEITVVQVLKMLENPYLADWKQVPLALIANLESFMNYSWGRTSFLYTISRFLPPPVSVETPDPLHTLRIRLSQKKTACYGFPLALQLLAFEAVPKLLARIPAADNTDDFLDNLSCCGNTVVILNTNDIVAVEGEPDVIVHFSLVPEAERHFWLDEVEDPKVTRLVDHIRSRTLRPRKRVAVVIEDLTTPEHNEPDVPPESGRSPNEDLKSWILEQFQNFKNGIYERLDQFEKTLCDHFGVPLPNIHNKGKRKVGEDDHGYSGSPKSPGQEMHSYPLRSTDVLEGTIGNTQPGFSRETRENNENSTLLTLQFNQNATDQEPRTPNAVPDESQTPNPLTTLTIYRGLFFARPQAYVSPAKKDDTYIGEKAVDVKWDEANPHAYSAVKEVHAGERPSSDPNPESAPDFASTRSEDNVGPISTNLSGQKMQAPVIEGGVPDSMAVQNPTSPVEEDENYESCKENISFDSQLQGKRPRAVEDMSGSETYEDDNYDDGFHIRHGCFNAFEEELEELNEKVDEEAKSRKKMVDEMKKMREDIKLLKELCMEGDDNDGFHNRHRCCDAIKERLQEVNEEVAEETRIRKKMEDELKKMLEDIKLLKELCGC</sequence>
<evidence type="ECO:0000259" key="3">
    <source>
        <dbReference type="Pfam" id="PF09331"/>
    </source>
</evidence>
<keyword evidence="5" id="KW-1185">Reference proteome</keyword>
<feature type="domain" description="DUF1985" evidence="3">
    <location>
        <begin position="137"/>
        <end position="219"/>
    </location>
</feature>
<accession>A0A8X7Q903</accession>
<gene>
    <name evidence="4" type="ORF">Bca52824_072995</name>
</gene>
<reference evidence="4 5" key="1">
    <citation type="submission" date="2020-02" db="EMBL/GenBank/DDBJ databases">
        <authorList>
            <person name="Ma Q."/>
            <person name="Huang Y."/>
            <person name="Song X."/>
            <person name="Pei D."/>
        </authorList>
    </citation>
    <scope>NUCLEOTIDE SEQUENCE [LARGE SCALE GENOMIC DNA]</scope>
    <source>
        <strain evidence="4">Sxm20200214</strain>
        <tissue evidence="4">Leaf</tissue>
    </source>
</reference>
<feature type="region of interest" description="Disordered" evidence="2">
    <location>
        <begin position="577"/>
        <end position="615"/>
    </location>
</feature>
<comment type="caution">
    <text evidence="4">The sequence shown here is derived from an EMBL/GenBank/DDBJ whole genome shotgun (WGS) entry which is preliminary data.</text>
</comment>
<proteinExistence type="predicted"/>
<dbReference type="InterPro" id="IPR015410">
    <property type="entry name" value="DUF1985"/>
</dbReference>
<feature type="compositionally biased region" description="Basic residues" evidence="2">
    <location>
        <begin position="24"/>
        <end position="33"/>
    </location>
</feature>
<dbReference type="OrthoDB" id="10325243at2759"/>
<feature type="region of interest" description="Disordered" evidence="2">
    <location>
        <begin position="1"/>
        <end position="62"/>
    </location>
</feature>